<feature type="domain" description="PA14" evidence="3">
    <location>
        <begin position="428"/>
        <end position="570"/>
    </location>
</feature>
<dbReference type="Gene3D" id="3.40.50.1700">
    <property type="entry name" value="Glycoside hydrolase family 3 C-terminal domain"/>
    <property type="match status" value="1"/>
</dbReference>
<dbReference type="Pfam" id="PF01915">
    <property type="entry name" value="Glyco_hydro_3_C"/>
    <property type="match status" value="1"/>
</dbReference>
<dbReference type="InterPro" id="IPR036962">
    <property type="entry name" value="Glyco_hydro_3_N_sf"/>
</dbReference>
<evidence type="ECO:0000259" key="3">
    <source>
        <dbReference type="PROSITE" id="PS51820"/>
    </source>
</evidence>
<dbReference type="InterPro" id="IPR013783">
    <property type="entry name" value="Ig-like_fold"/>
</dbReference>
<dbReference type="PANTHER" id="PTHR42715">
    <property type="entry name" value="BETA-GLUCOSIDASE"/>
    <property type="match status" value="1"/>
</dbReference>
<dbReference type="Gene3D" id="2.60.40.10">
    <property type="entry name" value="Immunoglobulins"/>
    <property type="match status" value="1"/>
</dbReference>
<dbReference type="SMART" id="SM01217">
    <property type="entry name" value="Fn3_like"/>
    <property type="match status" value="1"/>
</dbReference>
<dbReference type="GO" id="GO:0004553">
    <property type="term" value="F:hydrolase activity, hydrolyzing O-glycosyl compounds"/>
    <property type="evidence" value="ECO:0007669"/>
    <property type="project" value="InterPro"/>
</dbReference>
<dbReference type="InterPro" id="IPR001764">
    <property type="entry name" value="Glyco_hydro_3_N"/>
</dbReference>
<dbReference type="InterPro" id="IPR017853">
    <property type="entry name" value="GH"/>
</dbReference>
<dbReference type="PROSITE" id="PS51820">
    <property type="entry name" value="PA14"/>
    <property type="match status" value="1"/>
</dbReference>
<evidence type="ECO:0000256" key="2">
    <source>
        <dbReference type="ARBA" id="ARBA00022801"/>
    </source>
</evidence>
<dbReference type="FunFam" id="2.60.40.10:FF:000495">
    <property type="entry name" value="Periplasmic beta-glucosidase"/>
    <property type="match status" value="1"/>
</dbReference>
<comment type="caution">
    <text evidence="4">The sequence shown here is derived from an EMBL/GenBank/DDBJ whole genome shotgun (WGS) entry which is preliminary data.</text>
</comment>
<dbReference type="SUPFAM" id="SSF52279">
    <property type="entry name" value="Beta-D-glucan exohydrolase, C-terminal domain"/>
    <property type="match status" value="1"/>
</dbReference>
<dbReference type="InterPro" id="IPR037524">
    <property type="entry name" value="PA14/GLEYA"/>
</dbReference>
<keyword evidence="2 4" id="KW-0378">Hydrolase</keyword>
<dbReference type="PANTHER" id="PTHR42715:SF10">
    <property type="entry name" value="BETA-GLUCOSIDASE"/>
    <property type="match status" value="1"/>
</dbReference>
<evidence type="ECO:0000256" key="1">
    <source>
        <dbReference type="ARBA" id="ARBA00005336"/>
    </source>
</evidence>
<dbReference type="GO" id="GO:0005975">
    <property type="term" value="P:carbohydrate metabolic process"/>
    <property type="evidence" value="ECO:0007669"/>
    <property type="project" value="InterPro"/>
</dbReference>
<dbReference type="Gene3D" id="3.20.20.300">
    <property type="entry name" value="Glycoside hydrolase, family 3, N-terminal domain"/>
    <property type="match status" value="1"/>
</dbReference>
<dbReference type="InterPro" id="IPR026891">
    <property type="entry name" value="Fn3-like"/>
</dbReference>
<dbReference type="InterPro" id="IPR036881">
    <property type="entry name" value="Glyco_hydro_3_C_sf"/>
</dbReference>
<dbReference type="InterPro" id="IPR050288">
    <property type="entry name" value="Cellulose_deg_GH3"/>
</dbReference>
<dbReference type="Pfam" id="PF14310">
    <property type="entry name" value="Fn3-like"/>
    <property type="match status" value="1"/>
</dbReference>
<proteinExistence type="inferred from homology"/>
<reference evidence="4" key="1">
    <citation type="submission" date="2009-10" db="EMBL/GenBank/DDBJ databases">
        <title>Diversity of trophic interactions inside an arsenic-rich microbial ecosystem.</title>
        <authorList>
            <person name="Bertin P.N."/>
            <person name="Heinrich-Salmeron A."/>
            <person name="Pelletier E."/>
            <person name="Goulhen-Chollet F."/>
            <person name="Arsene-Ploetze F."/>
            <person name="Gallien S."/>
            <person name="Calteau A."/>
            <person name="Vallenet D."/>
            <person name="Casiot C."/>
            <person name="Chane-Woon-Ming B."/>
            <person name="Giloteaux L."/>
            <person name="Barakat M."/>
            <person name="Bonnefoy V."/>
            <person name="Bruneel O."/>
            <person name="Chandler M."/>
            <person name="Cleiss J."/>
            <person name="Duran R."/>
            <person name="Elbaz-Poulichet F."/>
            <person name="Fonknechten N."/>
            <person name="Lauga B."/>
            <person name="Mornico D."/>
            <person name="Ortet P."/>
            <person name="Schaeffer C."/>
            <person name="Siguier P."/>
            <person name="Alexander Thil Smith A."/>
            <person name="Van Dorsselaer A."/>
            <person name="Weissenbach J."/>
            <person name="Medigue C."/>
            <person name="Le Paslier D."/>
        </authorList>
    </citation>
    <scope>NUCLEOTIDE SEQUENCE</scope>
</reference>
<dbReference type="EMBL" id="CABQ01000256">
    <property type="protein sequence ID" value="CBI08715.1"/>
    <property type="molecule type" value="Genomic_DNA"/>
</dbReference>
<dbReference type="Gene3D" id="2.60.120.260">
    <property type="entry name" value="Galactose-binding domain-like"/>
    <property type="match status" value="1"/>
</dbReference>
<gene>
    <name evidence="4" type="ORF">CARN6_2211</name>
</gene>
<dbReference type="InterPro" id="IPR002772">
    <property type="entry name" value="Glyco_hydro_3_C"/>
</dbReference>
<dbReference type="PRINTS" id="PR00133">
    <property type="entry name" value="GLHYDRLASE3"/>
</dbReference>
<name>E6QN94_9ZZZZ</name>
<organism evidence="4">
    <name type="scientific">mine drainage metagenome</name>
    <dbReference type="NCBI Taxonomy" id="410659"/>
    <lineage>
        <taxon>unclassified sequences</taxon>
        <taxon>metagenomes</taxon>
        <taxon>ecological metagenomes</taxon>
    </lineage>
</organism>
<protein>
    <submittedName>
        <fullName evidence="4">Glycoside hydrolase, family 3-like</fullName>
    </submittedName>
</protein>
<dbReference type="Pfam" id="PF00933">
    <property type="entry name" value="Glyco_hydro_3"/>
    <property type="match status" value="1"/>
</dbReference>
<evidence type="ECO:0000313" key="4">
    <source>
        <dbReference type="EMBL" id="CBI08715.1"/>
    </source>
</evidence>
<dbReference type="AlphaFoldDB" id="E6QN94"/>
<sequence>MYFALLVLLANMSGVVCGLFAEMPQPVLAGPVPDSPAIEASAHAMLARLTLEQKIELLGGVDGMFTQAIPAIDLPRLKMSDGPLGVRSWGPTTAYAGGAALAASWDPALARQVGEGLGRDARARGVDFLLGPGVNISRSPVSGRNFEYLSEDPYLNAQLAVEYIEGVQAQGVSATVKHFAANNQEYDRHNVSSDVDERTLRELYLPAFEAAVKVARVTAVMDSYNMLNGVHSTQNNFLNVKLLKDEWGFDGVLMSDWDATYDGVAAANNGMDLEMPNARFMNEKTLLPAVKAGKVTEATINDKILRLFRVALRYGWIGSDARPQQVDSLPTYSVADRAIALQGAQESITLLKNEGNLLPLSADKVKTIAVIGPDAYPAVPGGGGSSQAQAFDPVSILTGLANLAAKEGINVVYARGLPLAGEVFGGTYFEGKVQVESFDNRTFDGKATVTQQERINDLKPAMWDVEDPHQRSLRYTAIYKPTESGKFLLLAGASGEDAYTVTVDGKQVIEQPHREGQFPQAATLTLTAGKPVRIVTNYIPRAPGIRMALGLMPESKLISADARRLASEADAVVLSVGFDPETESEGLDRSFTLPWGQDVLMDAVATANPKTIVALTAGGAVDTSRWLGKVPAFLQTYYPGQEGGTAVAEALLGKINPEGKLPVTFDRSFEDDPTFHNYYSAQQADGLQHVHYAEKLMVGYRYWTTTGKHPLYPFGYGLSYTTFAFSNLKVDPSLKIGGSTTVSFDVTNTGKVAGAEVAQLYVSEPNAAVTRPERELKGFEKVRLAPGETKTVTLSLGARSFSYWDEATHGWKMDAGKFVIHVGDSSEATPLETAITAAP</sequence>
<accession>E6QN94</accession>
<dbReference type="SUPFAM" id="SSF51445">
    <property type="entry name" value="(Trans)glycosidases"/>
    <property type="match status" value="1"/>
</dbReference>
<comment type="similarity">
    <text evidence="1">Belongs to the glycosyl hydrolase 3 family.</text>
</comment>